<proteinExistence type="predicted"/>
<evidence type="ECO:0000313" key="2">
    <source>
        <dbReference type="Proteomes" id="UP000015104"/>
    </source>
</evidence>
<protein>
    <submittedName>
        <fullName evidence="1">Uncharacterized protein</fullName>
    </submittedName>
</protein>
<accession>T1KXZ9</accession>
<reference evidence="1" key="2">
    <citation type="submission" date="2015-06" db="UniProtKB">
        <authorList>
            <consortium name="EnsemblMetazoa"/>
        </authorList>
    </citation>
    <scope>IDENTIFICATION</scope>
</reference>
<dbReference type="EMBL" id="CAEY01000697">
    <property type="status" value="NOT_ANNOTATED_CDS"/>
    <property type="molecule type" value="Genomic_DNA"/>
</dbReference>
<keyword evidence="2" id="KW-1185">Reference proteome</keyword>
<organism evidence="1 2">
    <name type="scientific">Tetranychus urticae</name>
    <name type="common">Two-spotted spider mite</name>
    <dbReference type="NCBI Taxonomy" id="32264"/>
    <lineage>
        <taxon>Eukaryota</taxon>
        <taxon>Metazoa</taxon>
        <taxon>Ecdysozoa</taxon>
        <taxon>Arthropoda</taxon>
        <taxon>Chelicerata</taxon>
        <taxon>Arachnida</taxon>
        <taxon>Acari</taxon>
        <taxon>Acariformes</taxon>
        <taxon>Trombidiformes</taxon>
        <taxon>Prostigmata</taxon>
        <taxon>Eleutherengona</taxon>
        <taxon>Raphignathae</taxon>
        <taxon>Tetranychoidea</taxon>
        <taxon>Tetranychidae</taxon>
        <taxon>Tetranychus</taxon>
    </lineage>
</organism>
<evidence type="ECO:0000313" key="1">
    <source>
        <dbReference type="EnsemblMetazoa" id="tetur26g01960.1"/>
    </source>
</evidence>
<reference evidence="2" key="1">
    <citation type="submission" date="2011-08" db="EMBL/GenBank/DDBJ databases">
        <authorList>
            <person name="Rombauts S."/>
        </authorList>
    </citation>
    <scope>NUCLEOTIDE SEQUENCE</scope>
    <source>
        <strain evidence="2">London</strain>
    </source>
</reference>
<name>T1KXZ9_TETUR</name>
<dbReference type="AlphaFoldDB" id="T1KXZ9"/>
<sequence length="29" mass="3611">MHFIFCKMMTLIKWTKSRLIKNNWQLEIG</sequence>
<dbReference type="HOGENOM" id="CLU_3411033_0_0_1"/>
<dbReference type="Proteomes" id="UP000015104">
    <property type="component" value="Unassembled WGS sequence"/>
</dbReference>
<dbReference type="EnsemblMetazoa" id="tetur26g01960.1">
    <property type="protein sequence ID" value="tetur26g01960.1"/>
    <property type="gene ID" value="tetur26g01960"/>
</dbReference>